<feature type="chain" id="PRO_5010539733" evidence="1">
    <location>
        <begin position="18"/>
        <end position="137"/>
    </location>
</feature>
<dbReference type="CTD" id="285601"/>
<gene>
    <name evidence="3" type="primary">GPR150</name>
</gene>
<sequence>LALALLFVGCELPYRAARLAAAWSSRPAGDWEGGGLPAALRIVGMANSALNPLVYLFFQAGDGRFWRRLRRRLGAVCCARPGVAGDEEGAGGHQVLHRHRWPHPHYHHARREQLDEGCLRPPPPRPRPLPCSCESVF</sequence>
<keyword evidence="1" id="KW-0732">Signal</keyword>
<dbReference type="Proteomes" id="UP000189704">
    <property type="component" value="Unplaced"/>
</dbReference>
<proteinExistence type="predicted"/>
<dbReference type="SUPFAM" id="SSF81321">
    <property type="entry name" value="Family A G protein-coupled receptor-like"/>
    <property type="match status" value="1"/>
</dbReference>
<organism evidence="2 3">
    <name type="scientific">Carlito syrichta</name>
    <name type="common">Philippine tarsier</name>
    <name type="synonym">Tarsius syrichta</name>
    <dbReference type="NCBI Taxonomy" id="1868482"/>
    <lineage>
        <taxon>Eukaryota</taxon>
        <taxon>Metazoa</taxon>
        <taxon>Chordata</taxon>
        <taxon>Craniata</taxon>
        <taxon>Vertebrata</taxon>
        <taxon>Euteleostomi</taxon>
        <taxon>Mammalia</taxon>
        <taxon>Eutheria</taxon>
        <taxon>Euarchontoglires</taxon>
        <taxon>Primates</taxon>
        <taxon>Haplorrhini</taxon>
        <taxon>Tarsiiformes</taxon>
        <taxon>Tarsiidae</taxon>
        <taxon>Carlito</taxon>
    </lineage>
</organism>
<dbReference type="RefSeq" id="XP_008049759.1">
    <property type="nucleotide sequence ID" value="XM_008051568.1"/>
</dbReference>
<dbReference type="OrthoDB" id="5987909at2759"/>
<feature type="signal peptide" evidence="1">
    <location>
        <begin position="1"/>
        <end position="17"/>
    </location>
</feature>
<keyword evidence="3" id="KW-0675">Receptor</keyword>
<dbReference type="Gene3D" id="1.20.1070.10">
    <property type="entry name" value="Rhodopsin 7-helix transmembrane proteins"/>
    <property type="match status" value="1"/>
</dbReference>
<dbReference type="KEGG" id="csyr:103253053"/>
<reference evidence="3" key="1">
    <citation type="submission" date="2025-08" db="UniProtKB">
        <authorList>
            <consortium name="RefSeq"/>
        </authorList>
    </citation>
    <scope>IDENTIFICATION</scope>
</reference>
<name>A0A1U7SPG4_CARSF</name>
<protein>
    <submittedName>
        <fullName evidence="3">Probable G-protein coupled receptor 150</fullName>
    </submittedName>
</protein>
<keyword evidence="2" id="KW-1185">Reference proteome</keyword>
<evidence type="ECO:0000313" key="2">
    <source>
        <dbReference type="Proteomes" id="UP000189704"/>
    </source>
</evidence>
<dbReference type="GeneID" id="103253053"/>
<accession>A0A1U7SPG4</accession>
<feature type="non-terminal residue" evidence="3">
    <location>
        <position position="1"/>
    </location>
</feature>
<evidence type="ECO:0000256" key="1">
    <source>
        <dbReference type="SAM" id="SignalP"/>
    </source>
</evidence>
<dbReference type="AlphaFoldDB" id="A0A1U7SPG4"/>
<evidence type="ECO:0000313" key="3">
    <source>
        <dbReference type="RefSeq" id="XP_008049759.1"/>
    </source>
</evidence>